<dbReference type="EMBL" id="JAAHFQ010001202">
    <property type="protein sequence ID" value="NER32362.1"/>
    <property type="molecule type" value="Genomic_DNA"/>
</dbReference>
<dbReference type="InterPro" id="IPR011006">
    <property type="entry name" value="CheY-like_superfamily"/>
</dbReference>
<dbReference type="GO" id="GO:0000160">
    <property type="term" value="P:phosphorelay signal transduction system"/>
    <property type="evidence" value="ECO:0007669"/>
    <property type="project" value="InterPro"/>
</dbReference>
<dbReference type="Gene3D" id="3.40.50.2300">
    <property type="match status" value="1"/>
</dbReference>
<sequence>MIHDLHSNAASRRSTAILAEDDELIRELVALYLGRLGYDVLEAKNGKEALTILDASDRGRIALLVTDLVMPEIGGAEVVKRARADEKCQRILIMSGFTEDIAFLEKTIKDGTEFLRKPFTYDDFESKIQILEGRS</sequence>
<dbReference type="InterPro" id="IPR001789">
    <property type="entry name" value="Sig_transdc_resp-reg_receiver"/>
</dbReference>
<feature type="domain" description="Response regulatory" evidence="3">
    <location>
        <begin position="15"/>
        <end position="132"/>
    </location>
</feature>
<feature type="modified residue" description="4-aspartylphosphate" evidence="2">
    <location>
        <position position="67"/>
    </location>
</feature>
<accession>A0A6B3NPX2</accession>
<reference evidence="4" key="1">
    <citation type="submission" date="2019-11" db="EMBL/GenBank/DDBJ databases">
        <title>Genomic insights into an expanded diversity of filamentous marine cyanobacteria reveals the extraordinary biosynthetic potential of Moorea and Okeania.</title>
        <authorList>
            <person name="Ferreira Leao T."/>
            <person name="Wang M."/>
            <person name="Moss N."/>
            <person name="Da Silva R."/>
            <person name="Sanders J."/>
            <person name="Nurk S."/>
            <person name="Gurevich A."/>
            <person name="Humphrey G."/>
            <person name="Reher R."/>
            <person name="Zhu Q."/>
            <person name="Belda-Ferre P."/>
            <person name="Glukhov E."/>
            <person name="Rex R."/>
            <person name="Dorrestein P.C."/>
            <person name="Knight R."/>
            <person name="Pevzner P."/>
            <person name="Gerwick W.H."/>
            <person name="Gerwick L."/>
        </authorList>
    </citation>
    <scope>NUCLEOTIDE SEQUENCE</scope>
    <source>
        <strain evidence="4">SIO1C4</strain>
    </source>
</reference>
<gene>
    <name evidence="4" type="ORF">F6J89_33400</name>
</gene>
<dbReference type="AlphaFoldDB" id="A0A6B3NPX2"/>
<dbReference type="InterPro" id="IPR050595">
    <property type="entry name" value="Bact_response_regulator"/>
</dbReference>
<protein>
    <submittedName>
        <fullName evidence="4">Response regulator</fullName>
    </submittedName>
</protein>
<comment type="caution">
    <text evidence="4">The sequence shown here is derived from an EMBL/GenBank/DDBJ whole genome shotgun (WGS) entry which is preliminary data.</text>
</comment>
<dbReference type="SUPFAM" id="SSF52172">
    <property type="entry name" value="CheY-like"/>
    <property type="match status" value="1"/>
</dbReference>
<evidence type="ECO:0000313" key="4">
    <source>
        <dbReference type="EMBL" id="NER32362.1"/>
    </source>
</evidence>
<organism evidence="4">
    <name type="scientific">Symploca sp. SIO1C4</name>
    <dbReference type="NCBI Taxonomy" id="2607765"/>
    <lineage>
        <taxon>Bacteria</taxon>
        <taxon>Bacillati</taxon>
        <taxon>Cyanobacteriota</taxon>
        <taxon>Cyanophyceae</taxon>
        <taxon>Coleofasciculales</taxon>
        <taxon>Coleofasciculaceae</taxon>
        <taxon>Symploca</taxon>
    </lineage>
</organism>
<name>A0A6B3NPX2_9CYAN</name>
<evidence type="ECO:0000256" key="2">
    <source>
        <dbReference type="PROSITE-ProRule" id="PRU00169"/>
    </source>
</evidence>
<dbReference type="PANTHER" id="PTHR44591:SF3">
    <property type="entry name" value="RESPONSE REGULATORY DOMAIN-CONTAINING PROTEIN"/>
    <property type="match status" value="1"/>
</dbReference>
<evidence type="ECO:0000259" key="3">
    <source>
        <dbReference type="PROSITE" id="PS50110"/>
    </source>
</evidence>
<evidence type="ECO:0000256" key="1">
    <source>
        <dbReference type="ARBA" id="ARBA00022553"/>
    </source>
</evidence>
<dbReference type="PROSITE" id="PS50110">
    <property type="entry name" value="RESPONSE_REGULATORY"/>
    <property type="match status" value="1"/>
</dbReference>
<keyword evidence="1 2" id="KW-0597">Phosphoprotein</keyword>
<proteinExistence type="predicted"/>
<dbReference type="PANTHER" id="PTHR44591">
    <property type="entry name" value="STRESS RESPONSE REGULATOR PROTEIN 1"/>
    <property type="match status" value="1"/>
</dbReference>
<dbReference type="SMART" id="SM00448">
    <property type="entry name" value="REC"/>
    <property type="match status" value="1"/>
</dbReference>
<dbReference type="Pfam" id="PF00072">
    <property type="entry name" value="Response_reg"/>
    <property type="match status" value="1"/>
</dbReference>